<dbReference type="InterPro" id="IPR052892">
    <property type="entry name" value="NA-targeting_endonuclease"/>
</dbReference>
<evidence type="ECO:0000313" key="2">
    <source>
        <dbReference type="EMBL" id="KYC52641.1"/>
    </source>
</evidence>
<dbReference type="Proteomes" id="UP000075398">
    <property type="component" value="Unassembled WGS sequence"/>
</dbReference>
<keyword evidence="2" id="KW-0255">Endonuclease</keyword>
<dbReference type="EMBL" id="LNGC01000019">
    <property type="protein sequence ID" value="KYC52641.1"/>
    <property type="molecule type" value="Genomic_DNA"/>
</dbReference>
<dbReference type="GO" id="GO:0004519">
    <property type="term" value="F:endonuclease activity"/>
    <property type="evidence" value="ECO:0007669"/>
    <property type="project" value="UniProtKB-KW"/>
</dbReference>
<dbReference type="InterPro" id="IPR029471">
    <property type="entry name" value="HNH_5"/>
</dbReference>
<dbReference type="InterPro" id="IPR044925">
    <property type="entry name" value="His-Me_finger_sf"/>
</dbReference>
<dbReference type="AlphaFoldDB" id="A0A150J5Z8"/>
<name>A0A150J5Z8_9EURY</name>
<dbReference type="SUPFAM" id="SSF54060">
    <property type="entry name" value="His-Me finger endonucleases"/>
    <property type="match status" value="1"/>
</dbReference>
<gene>
    <name evidence="2" type="primary">cas9</name>
    <name evidence="2" type="ORF">AMQ22_00691</name>
</gene>
<dbReference type="PANTHER" id="PTHR33877:SF2">
    <property type="entry name" value="OS07G0170200 PROTEIN"/>
    <property type="match status" value="1"/>
</dbReference>
<dbReference type="PANTHER" id="PTHR33877">
    <property type="entry name" value="SLL1193 PROTEIN"/>
    <property type="match status" value="1"/>
</dbReference>
<reference evidence="2 3" key="1">
    <citation type="journal article" date="2016" name="ISME J.">
        <title>Chasing the elusive Euryarchaeota class WSA2: genomes reveal a uniquely fastidious methyl-reducing methanogen.</title>
        <authorList>
            <person name="Nobu M.K."/>
            <person name="Narihiro T."/>
            <person name="Kuroda K."/>
            <person name="Mei R."/>
            <person name="Liu W.T."/>
        </authorList>
    </citation>
    <scope>NUCLEOTIDE SEQUENCE [LARGE SCALE GENOMIC DNA]</scope>
    <source>
        <strain evidence="2">U1lsi0528_Bin055</strain>
    </source>
</reference>
<protein>
    <submittedName>
        <fullName evidence="2">CRISPR-associated endonuclease Cas9</fullName>
    </submittedName>
</protein>
<feature type="domain" description="HNH nuclease" evidence="1">
    <location>
        <begin position="39"/>
        <end position="92"/>
    </location>
</feature>
<comment type="caution">
    <text evidence="2">The sequence shown here is derived from an EMBL/GenBank/DDBJ whole genome shotgun (WGS) entry which is preliminary data.</text>
</comment>
<dbReference type="Pfam" id="PF14279">
    <property type="entry name" value="HNH_5"/>
    <property type="match status" value="1"/>
</dbReference>
<sequence length="154" mass="18071">MQKLLLNQDEIKQILNENYKVITKPLLKEIKPFKILSPSKRMNVYNKTNHCCYYCGKKIDWDQLNIDHIWPKSKGGTRDFENLAPVCRSCNSSKGTKTIEEYREFLIKKNLDKGANGAPYFTKKQIYYLENVYGIKIKLPSIKFYFEEMNNGTA</sequence>
<dbReference type="InterPro" id="IPR003615">
    <property type="entry name" value="HNH_nuc"/>
</dbReference>
<dbReference type="SMART" id="SM00507">
    <property type="entry name" value="HNHc"/>
    <property type="match status" value="1"/>
</dbReference>
<proteinExistence type="predicted"/>
<evidence type="ECO:0000313" key="3">
    <source>
        <dbReference type="Proteomes" id="UP000075398"/>
    </source>
</evidence>
<dbReference type="CDD" id="cd00085">
    <property type="entry name" value="HNHc"/>
    <property type="match status" value="1"/>
</dbReference>
<organism evidence="2 3">
    <name type="scientific">Candidatus Methanofastidiosum methylothiophilum</name>
    <dbReference type="NCBI Taxonomy" id="1705564"/>
    <lineage>
        <taxon>Archaea</taxon>
        <taxon>Methanobacteriati</taxon>
        <taxon>Methanobacteriota</taxon>
        <taxon>Stenosarchaea group</taxon>
        <taxon>Candidatus Methanofastidiosia</taxon>
        <taxon>Candidatus Methanofastidiosales</taxon>
        <taxon>Candidatus Methanofastidiosaceae</taxon>
        <taxon>Candidatus Methanofastidiosum</taxon>
    </lineage>
</organism>
<evidence type="ECO:0000259" key="1">
    <source>
        <dbReference type="SMART" id="SM00507"/>
    </source>
</evidence>
<keyword evidence="2" id="KW-0540">Nuclease</keyword>
<keyword evidence="2" id="KW-0378">Hydrolase</keyword>
<dbReference type="Gene3D" id="1.10.30.50">
    <property type="match status" value="1"/>
</dbReference>
<accession>A0A150J5Z8</accession>